<gene>
    <name evidence="1" type="ORF">BD626DRAFT_463146</name>
</gene>
<keyword evidence="2" id="KW-1185">Reference proteome</keyword>
<dbReference type="AlphaFoldDB" id="A0A550C223"/>
<proteinExistence type="predicted"/>
<evidence type="ECO:0000313" key="1">
    <source>
        <dbReference type="EMBL" id="TRM58853.1"/>
    </source>
</evidence>
<dbReference type="OrthoDB" id="2750929at2759"/>
<organism evidence="1 2">
    <name type="scientific">Schizophyllum amplum</name>
    <dbReference type="NCBI Taxonomy" id="97359"/>
    <lineage>
        <taxon>Eukaryota</taxon>
        <taxon>Fungi</taxon>
        <taxon>Dikarya</taxon>
        <taxon>Basidiomycota</taxon>
        <taxon>Agaricomycotina</taxon>
        <taxon>Agaricomycetes</taxon>
        <taxon>Agaricomycetidae</taxon>
        <taxon>Agaricales</taxon>
        <taxon>Schizophyllaceae</taxon>
        <taxon>Schizophyllum</taxon>
    </lineage>
</organism>
<dbReference type="Proteomes" id="UP000320762">
    <property type="component" value="Unassembled WGS sequence"/>
</dbReference>
<name>A0A550C223_9AGAR</name>
<protein>
    <submittedName>
        <fullName evidence="1">Uncharacterized protein</fullName>
    </submittedName>
</protein>
<accession>A0A550C223</accession>
<dbReference type="EMBL" id="VDMD01000032">
    <property type="protein sequence ID" value="TRM58853.1"/>
    <property type="molecule type" value="Genomic_DNA"/>
</dbReference>
<comment type="caution">
    <text evidence="1">The sequence shown here is derived from an EMBL/GenBank/DDBJ whole genome shotgun (WGS) entry which is preliminary data.</text>
</comment>
<reference evidence="1 2" key="1">
    <citation type="journal article" date="2019" name="New Phytol.">
        <title>Comparative genomics reveals unique wood-decay strategies and fruiting body development in the Schizophyllaceae.</title>
        <authorList>
            <person name="Almasi E."/>
            <person name="Sahu N."/>
            <person name="Krizsan K."/>
            <person name="Balint B."/>
            <person name="Kovacs G.M."/>
            <person name="Kiss B."/>
            <person name="Cseklye J."/>
            <person name="Drula E."/>
            <person name="Henrissat B."/>
            <person name="Nagy I."/>
            <person name="Chovatia M."/>
            <person name="Adam C."/>
            <person name="LaButti K."/>
            <person name="Lipzen A."/>
            <person name="Riley R."/>
            <person name="Grigoriev I.V."/>
            <person name="Nagy L.G."/>
        </authorList>
    </citation>
    <scope>NUCLEOTIDE SEQUENCE [LARGE SCALE GENOMIC DNA]</scope>
    <source>
        <strain evidence="1 2">NL-1724</strain>
    </source>
</reference>
<sequence length="332" mass="37716">MEFGQGNDLLLPDKRTPWCIPLPRLASWDVYTPLRKQLLRDNLISERQIRSRTCVVSTLDRTQITDTDWMDLSGMTSATISVEPAGREPFMLRIRYNGRMAGRFPDYARGFLYWHVPEDDPYGAELRLRCAESLEHFVRGHDLPTPSEERPWSLRLRGLAQQGASPLSGPLLAYLKEAGLTDESVIDILSKTTITHMRDLFLVRFHLHAVPVRLHTGSLSCRFVFYNMPWVGVYNGAALARLVVLDDTPTFILLGMRIVTLLNGSRTLSDGKASSGVVPPKEGQLVYRSFPQNKHGRLVVRSRIVQKSSKEGRVLMEIMKQSGDNVDTYREY</sequence>
<evidence type="ECO:0000313" key="2">
    <source>
        <dbReference type="Proteomes" id="UP000320762"/>
    </source>
</evidence>